<dbReference type="GO" id="GO:0016491">
    <property type="term" value="F:oxidoreductase activity"/>
    <property type="evidence" value="ECO:0007669"/>
    <property type="project" value="UniProtKB-KW"/>
</dbReference>
<dbReference type="SMART" id="SM00822">
    <property type="entry name" value="PKS_KR"/>
    <property type="match status" value="1"/>
</dbReference>
<dbReference type="PANTHER" id="PTHR44196">
    <property type="entry name" value="DEHYDROGENASE/REDUCTASE SDR FAMILY MEMBER 7B"/>
    <property type="match status" value="1"/>
</dbReference>
<gene>
    <name evidence="4" type="ORF">GGR20_002686</name>
</gene>
<feature type="domain" description="Ketoreductase" evidence="3">
    <location>
        <begin position="57"/>
        <end position="221"/>
    </location>
</feature>
<evidence type="ECO:0000256" key="2">
    <source>
        <dbReference type="ARBA" id="ARBA00023002"/>
    </source>
</evidence>
<dbReference type="InterPro" id="IPR020904">
    <property type="entry name" value="Sc_DH/Rdtase_CS"/>
</dbReference>
<name>A0A7W6INS3_9HYPH</name>
<dbReference type="EMBL" id="JACIEW010000006">
    <property type="protein sequence ID" value="MBB4053030.1"/>
    <property type="molecule type" value="Genomic_DNA"/>
</dbReference>
<dbReference type="PROSITE" id="PS00061">
    <property type="entry name" value="ADH_SHORT"/>
    <property type="match status" value="1"/>
</dbReference>
<reference evidence="4 5" key="1">
    <citation type="submission" date="2020-08" db="EMBL/GenBank/DDBJ databases">
        <title>Genomic Encyclopedia of Type Strains, Phase IV (KMG-IV): sequencing the most valuable type-strain genomes for metagenomic binning, comparative biology and taxonomic classification.</title>
        <authorList>
            <person name="Goeker M."/>
        </authorList>
    </citation>
    <scope>NUCLEOTIDE SEQUENCE [LARGE SCALE GENOMIC DNA]</scope>
    <source>
        <strain evidence="4 5">DSM 23447</strain>
    </source>
</reference>
<dbReference type="Proteomes" id="UP000547011">
    <property type="component" value="Unassembled WGS sequence"/>
</dbReference>
<comment type="similarity">
    <text evidence="1">Belongs to the short-chain dehydrogenases/reductases (SDR) family.</text>
</comment>
<dbReference type="SUPFAM" id="SSF51735">
    <property type="entry name" value="NAD(P)-binding Rossmann-fold domains"/>
    <property type="match status" value="1"/>
</dbReference>
<sequence length="294" mass="31359">MGEFIEIARWQSHPNLVRMATPARPGFSCRPIASMLTGLTYLLKSDNKEPEAVASNEKIWIIGGSSGIGEAMAKAYAARGALVVISGRNRDALHAALARIGPGHHAVTADAIDRDSLVEAAIQHGPFDRIITTAAIYDPGPVSKADPDQAAKVFEVNLTGTFNVAQIGAAHLRPGGQLVLFGSASAIFGLPNGQVYSATKAGIVSLAQSLRSELWPQVDVRLVTPGFVRTPLTDKNDFAMPGLMEPDQAADRILKGLDGKSFEIAFPRRLIWPLKLLGVLPHSLAFAITSRIRG</sequence>
<accession>A0A7W6INS3</accession>
<protein>
    <submittedName>
        <fullName evidence="4">NAD(P)-dependent dehydrogenase (Short-subunit alcohol dehydrogenase family)</fullName>
    </submittedName>
</protein>
<evidence type="ECO:0000256" key="1">
    <source>
        <dbReference type="ARBA" id="ARBA00006484"/>
    </source>
</evidence>
<dbReference type="AlphaFoldDB" id="A0A7W6INS3"/>
<dbReference type="InterPro" id="IPR002347">
    <property type="entry name" value="SDR_fam"/>
</dbReference>
<proteinExistence type="inferred from homology"/>
<dbReference type="InterPro" id="IPR036291">
    <property type="entry name" value="NAD(P)-bd_dom_sf"/>
</dbReference>
<dbReference type="Gene3D" id="3.40.50.720">
    <property type="entry name" value="NAD(P)-binding Rossmann-like Domain"/>
    <property type="match status" value="1"/>
</dbReference>
<dbReference type="InterPro" id="IPR057326">
    <property type="entry name" value="KR_dom"/>
</dbReference>
<dbReference type="PRINTS" id="PR00081">
    <property type="entry name" value="GDHRDH"/>
</dbReference>
<organism evidence="4 5">
    <name type="scientific">Devosia subaequoris</name>
    <dbReference type="NCBI Taxonomy" id="395930"/>
    <lineage>
        <taxon>Bacteria</taxon>
        <taxon>Pseudomonadati</taxon>
        <taxon>Pseudomonadota</taxon>
        <taxon>Alphaproteobacteria</taxon>
        <taxon>Hyphomicrobiales</taxon>
        <taxon>Devosiaceae</taxon>
        <taxon>Devosia</taxon>
    </lineage>
</organism>
<evidence type="ECO:0000313" key="4">
    <source>
        <dbReference type="EMBL" id="MBB4053030.1"/>
    </source>
</evidence>
<evidence type="ECO:0000313" key="5">
    <source>
        <dbReference type="Proteomes" id="UP000547011"/>
    </source>
</evidence>
<keyword evidence="2" id="KW-0560">Oxidoreductase</keyword>
<evidence type="ECO:0000259" key="3">
    <source>
        <dbReference type="SMART" id="SM00822"/>
    </source>
</evidence>
<dbReference type="PANTHER" id="PTHR44196:SF1">
    <property type="entry name" value="DEHYDROGENASE_REDUCTASE SDR FAMILY MEMBER 7B"/>
    <property type="match status" value="1"/>
</dbReference>
<dbReference type="GO" id="GO:0016020">
    <property type="term" value="C:membrane"/>
    <property type="evidence" value="ECO:0007669"/>
    <property type="project" value="TreeGrafter"/>
</dbReference>
<keyword evidence="5" id="KW-1185">Reference proteome</keyword>
<comment type="caution">
    <text evidence="4">The sequence shown here is derived from an EMBL/GenBank/DDBJ whole genome shotgun (WGS) entry which is preliminary data.</text>
</comment>
<dbReference type="Pfam" id="PF00106">
    <property type="entry name" value="adh_short"/>
    <property type="match status" value="1"/>
</dbReference>
<dbReference type="RefSeq" id="WP_210283175.1">
    <property type="nucleotide sequence ID" value="NZ_JACIEW010000006.1"/>
</dbReference>